<gene>
    <name evidence="2" type="ORF">HUG17_8466</name>
</gene>
<feature type="region of interest" description="Disordered" evidence="1">
    <location>
        <begin position="258"/>
        <end position="287"/>
    </location>
</feature>
<name>A0A9D4NZ98_DERFA</name>
<evidence type="ECO:0000256" key="1">
    <source>
        <dbReference type="SAM" id="MobiDB-lite"/>
    </source>
</evidence>
<sequence length="316" mass="34596">MVFGLMTSPIRMIFSLLLMQGISLTMFRAFLNQAIQRVDPLKFQFNLGNTNLTGGAGTATTTSAPQLPLLQTLLHQFQLSQQQHQQVPTPAPLVDQRIIDLVQFIRAIQPPQASQSTPTQSSPSMLQSAPTVQLLPSPTIMSSPIISLNPNGILSAANKLQTQTTTPTPPPNALQIPIPLSSTNYPGGIIMVLSSPQIPVTSSPTSFSVSASNKIEKIIHNQIDDVDVEDEDEDVESLRLSTTTTTTTSKPILDQEMMKKQWKKSKKKKRKRSQWMNEKKTSKTEEEADNMIVFEAVGDLPFDMDLAAAAGGDDEN</sequence>
<accession>A0A9D4NZ98</accession>
<evidence type="ECO:0000313" key="2">
    <source>
        <dbReference type="EMBL" id="KAH7640997.1"/>
    </source>
</evidence>
<proteinExistence type="predicted"/>
<reference evidence="2" key="2">
    <citation type="journal article" date="2021" name="World Allergy Organ. J.">
        <title>Chromosome-level assembly of Dermatophagoides farinae genome and transcriptome reveals two novel allergens Der f 37 and Der f 39.</title>
        <authorList>
            <person name="Chen J."/>
            <person name="Cai Z."/>
            <person name="Fan D."/>
            <person name="Hu J."/>
            <person name="Hou Y."/>
            <person name="He Y."/>
            <person name="Zhang Z."/>
            <person name="Zhao Z."/>
            <person name="Gao P."/>
            <person name="Hu W."/>
            <person name="Sun J."/>
            <person name="Li J."/>
            <person name="Ji K."/>
        </authorList>
    </citation>
    <scope>NUCLEOTIDE SEQUENCE</scope>
    <source>
        <strain evidence="2">JKM2019</strain>
    </source>
</reference>
<comment type="caution">
    <text evidence="2">The sequence shown here is derived from an EMBL/GenBank/DDBJ whole genome shotgun (WGS) entry which is preliminary data.</text>
</comment>
<dbReference type="OrthoDB" id="6513698at2759"/>
<organism evidence="2">
    <name type="scientific">Dermatophagoides farinae</name>
    <name type="common">American house dust mite</name>
    <dbReference type="NCBI Taxonomy" id="6954"/>
    <lineage>
        <taxon>Eukaryota</taxon>
        <taxon>Metazoa</taxon>
        <taxon>Ecdysozoa</taxon>
        <taxon>Arthropoda</taxon>
        <taxon>Chelicerata</taxon>
        <taxon>Arachnida</taxon>
        <taxon>Acari</taxon>
        <taxon>Acariformes</taxon>
        <taxon>Sarcoptiformes</taxon>
        <taxon>Astigmata</taxon>
        <taxon>Psoroptidia</taxon>
        <taxon>Analgoidea</taxon>
        <taxon>Pyroglyphidae</taxon>
        <taxon>Dermatophagoidinae</taxon>
        <taxon>Dermatophagoides</taxon>
    </lineage>
</organism>
<dbReference type="Proteomes" id="UP000828236">
    <property type="component" value="Unassembled WGS sequence"/>
</dbReference>
<feature type="compositionally biased region" description="Basic residues" evidence="1">
    <location>
        <begin position="260"/>
        <end position="273"/>
    </location>
</feature>
<dbReference type="AlphaFoldDB" id="A0A9D4NZ98"/>
<protein>
    <submittedName>
        <fullName evidence="2">Uncharacterized protein</fullName>
    </submittedName>
</protein>
<reference evidence="2" key="1">
    <citation type="submission" date="2020-06" db="EMBL/GenBank/DDBJ databases">
        <authorList>
            <person name="Ji K."/>
            <person name="Li J."/>
        </authorList>
    </citation>
    <scope>NUCLEOTIDE SEQUENCE</scope>
    <source>
        <strain evidence="2">JKM2019</strain>
        <tissue evidence="2">Whole body</tissue>
    </source>
</reference>
<dbReference type="EMBL" id="SDOV01000005">
    <property type="protein sequence ID" value="KAH7640997.1"/>
    <property type="molecule type" value="Genomic_DNA"/>
</dbReference>